<gene>
    <name evidence="2" type="ORF">Trco_004794</name>
</gene>
<dbReference type="AlphaFoldDB" id="A0A9P8QI60"/>
<feature type="region of interest" description="Disordered" evidence="1">
    <location>
        <begin position="164"/>
        <end position="209"/>
    </location>
</feature>
<feature type="region of interest" description="Disordered" evidence="1">
    <location>
        <begin position="66"/>
        <end position="89"/>
    </location>
</feature>
<reference evidence="2" key="1">
    <citation type="submission" date="2021-08" db="EMBL/GenBank/DDBJ databases">
        <title>Chromosome-Level Trichoderma cornu-damae using Hi-C Data.</title>
        <authorList>
            <person name="Kim C.S."/>
        </authorList>
    </citation>
    <scope>NUCLEOTIDE SEQUENCE</scope>
    <source>
        <strain evidence="2">KA19-0412C</strain>
    </source>
</reference>
<keyword evidence="3" id="KW-1185">Reference proteome</keyword>
<name>A0A9P8QI60_9HYPO</name>
<feature type="compositionally biased region" description="Pro residues" evidence="1">
    <location>
        <begin position="192"/>
        <end position="205"/>
    </location>
</feature>
<proteinExistence type="predicted"/>
<dbReference type="EMBL" id="JAIWOZ010000004">
    <property type="protein sequence ID" value="KAH6605641.1"/>
    <property type="molecule type" value="Genomic_DNA"/>
</dbReference>
<dbReference type="Proteomes" id="UP000827724">
    <property type="component" value="Unassembled WGS sequence"/>
</dbReference>
<comment type="caution">
    <text evidence="2">The sequence shown here is derived from an EMBL/GenBank/DDBJ whole genome shotgun (WGS) entry which is preliminary data.</text>
</comment>
<accession>A0A9P8QI60</accession>
<evidence type="ECO:0000313" key="3">
    <source>
        <dbReference type="Proteomes" id="UP000827724"/>
    </source>
</evidence>
<protein>
    <submittedName>
        <fullName evidence="2">Uncharacterized protein</fullName>
    </submittedName>
</protein>
<feature type="compositionally biased region" description="Low complexity" evidence="1">
    <location>
        <begin position="175"/>
        <end position="188"/>
    </location>
</feature>
<organism evidence="2 3">
    <name type="scientific">Trichoderma cornu-damae</name>
    <dbReference type="NCBI Taxonomy" id="654480"/>
    <lineage>
        <taxon>Eukaryota</taxon>
        <taxon>Fungi</taxon>
        <taxon>Dikarya</taxon>
        <taxon>Ascomycota</taxon>
        <taxon>Pezizomycotina</taxon>
        <taxon>Sordariomycetes</taxon>
        <taxon>Hypocreomycetidae</taxon>
        <taxon>Hypocreales</taxon>
        <taxon>Hypocreaceae</taxon>
        <taxon>Trichoderma</taxon>
    </lineage>
</organism>
<evidence type="ECO:0000313" key="2">
    <source>
        <dbReference type="EMBL" id="KAH6605641.1"/>
    </source>
</evidence>
<evidence type="ECO:0000256" key="1">
    <source>
        <dbReference type="SAM" id="MobiDB-lite"/>
    </source>
</evidence>
<sequence>MADEVDAHPSRPLVVQVSEQAQRTQMPLQLFPQKRRALAAACVARLLAAHEDDGLVRTRLDGEVRQRGGVGAGERRGDGRAPGQEGRRVRGCAVDDVGDELRDVVWMDVVHKGKGREQEKGRGLGVVGGTSALPVPTSTCVLHPLTCPYKTSSSSTLKPRGYLTEQLSQSRRHSSPSAAASVLAKSASIRAGPPPDASAPNPAPAVPGTALSTELTSDFSEAVIFCFTGM</sequence>